<evidence type="ECO:0000256" key="1">
    <source>
        <dbReference type="SAM" id="MobiDB-lite"/>
    </source>
</evidence>
<protein>
    <submittedName>
        <fullName evidence="2">Uncharacterized protein</fullName>
    </submittedName>
</protein>
<evidence type="ECO:0000313" key="2">
    <source>
        <dbReference type="EMBL" id="TDO37418.1"/>
    </source>
</evidence>
<dbReference type="Proteomes" id="UP000294901">
    <property type="component" value="Unassembled WGS sequence"/>
</dbReference>
<gene>
    <name evidence="2" type="ORF">C8E87_1045</name>
</gene>
<proteinExistence type="predicted"/>
<evidence type="ECO:0000313" key="3">
    <source>
        <dbReference type="Proteomes" id="UP000294901"/>
    </source>
</evidence>
<dbReference type="EMBL" id="SNWR01000001">
    <property type="protein sequence ID" value="TDO37418.1"/>
    <property type="molecule type" value="Genomic_DNA"/>
</dbReference>
<dbReference type="AlphaFoldDB" id="A0A4V3C7F0"/>
<comment type="caution">
    <text evidence="2">The sequence shown here is derived from an EMBL/GenBank/DDBJ whole genome shotgun (WGS) entry which is preliminary data.</text>
</comment>
<accession>A0A4V3C7F0</accession>
<feature type="region of interest" description="Disordered" evidence="1">
    <location>
        <begin position="76"/>
        <end position="102"/>
    </location>
</feature>
<keyword evidence="3" id="KW-1185">Reference proteome</keyword>
<reference evidence="2 3" key="1">
    <citation type="submission" date="2019-03" db="EMBL/GenBank/DDBJ databases">
        <title>Sequencing the genomes of 1000 actinobacteria strains.</title>
        <authorList>
            <person name="Klenk H.-P."/>
        </authorList>
    </citation>
    <scope>NUCLEOTIDE SEQUENCE [LARGE SCALE GENOMIC DNA]</scope>
    <source>
        <strain evidence="2 3">DSM 43805</strain>
    </source>
</reference>
<name>A0A4V3C7F0_9ACTN</name>
<organism evidence="2 3">
    <name type="scientific">Paractinoplanes brasiliensis</name>
    <dbReference type="NCBI Taxonomy" id="52695"/>
    <lineage>
        <taxon>Bacteria</taxon>
        <taxon>Bacillati</taxon>
        <taxon>Actinomycetota</taxon>
        <taxon>Actinomycetes</taxon>
        <taxon>Micromonosporales</taxon>
        <taxon>Micromonosporaceae</taxon>
        <taxon>Paractinoplanes</taxon>
    </lineage>
</organism>
<sequence>MSVISSDGVFELTGACVHSLRFSFGAPIGYPQGVPVTEEAGGPPAFFRRIQVVSPPPTRAGKSWYSGMTLFDEPFRPDVPTGGDQLEAVEHDEGNPSLDTPDPASVVLDEWIRMDRLDEPRPVEALGENHGKYLLSIDYWNPGADGVKRFVRYYGEYRKDWTRVPEGRWVALTFDAFYPPERDSADILIPLGSCDSLCPA</sequence>